<dbReference type="Pfam" id="PF12727">
    <property type="entry name" value="PBP_like"/>
    <property type="match status" value="1"/>
</dbReference>
<name>A0A7Y0Q2Z8_9FIRM</name>
<dbReference type="Proteomes" id="UP000533476">
    <property type="component" value="Unassembled WGS sequence"/>
</dbReference>
<dbReference type="Pfam" id="PF01381">
    <property type="entry name" value="HTH_3"/>
    <property type="match status" value="1"/>
</dbReference>
<evidence type="ECO:0000313" key="3">
    <source>
        <dbReference type="EMBL" id="NMP21679.1"/>
    </source>
</evidence>
<evidence type="ECO:0000256" key="1">
    <source>
        <dbReference type="ARBA" id="ARBA00023125"/>
    </source>
</evidence>
<feature type="domain" description="HTH cro/C1-type" evidence="2">
    <location>
        <begin position="7"/>
        <end position="61"/>
    </location>
</feature>
<keyword evidence="1" id="KW-0238">DNA-binding</keyword>
<gene>
    <name evidence="3" type="ORF">HIJ39_04830</name>
</gene>
<comment type="caution">
    <text evidence="3">The sequence shown here is derived from an EMBL/GenBank/DDBJ whole genome shotgun (WGS) entry which is preliminary data.</text>
</comment>
<dbReference type="InterPro" id="IPR024370">
    <property type="entry name" value="PBP_domain"/>
</dbReference>
<dbReference type="AlphaFoldDB" id="A0A7Y0Q2Z8"/>
<protein>
    <submittedName>
        <fullName evidence="3">Helix-turn-helix domain-containing protein</fullName>
    </submittedName>
</protein>
<dbReference type="SMART" id="SM00530">
    <property type="entry name" value="HTH_XRE"/>
    <property type="match status" value="1"/>
</dbReference>
<evidence type="ECO:0000313" key="4">
    <source>
        <dbReference type="Proteomes" id="UP000533476"/>
    </source>
</evidence>
<sequence>MTFGEMIQQARRQRQWPQSELARRLGVSRQTVVALESDQHAPSFETAVRLADLLDLSLDQLASAHRLSTSVPTQMLWLDAVSPQVPIPIVWSLIQGVRVLVPISLLATPSPPDAVYNPVSGEVRPFPSARHPEDVILIGGCDPFVPWLSQIFHAVSPQHFLEGVWLSSTRALESWRAGLLHIAGTHLFDAERGVYNPDNWVSIDHLKIPYIAWEEGLATRPDHARLQRVAIRDPGSEAHALYVRRGPHDLKAEVFRTHQALLDAVALHPTWAGVGLGPQAVLMGLDFTPWVLEHYDLWIRASDAKSSWFPPFEQALRTKELARRLDAVPHLARKWRE</sequence>
<dbReference type="PROSITE" id="PS50943">
    <property type="entry name" value="HTH_CROC1"/>
    <property type="match status" value="1"/>
</dbReference>
<dbReference type="InterPro" id="IPR010982">
    <property type="entry name" value="Lambda_DNA-bd_dom_sf"/>
</dbReference>
<dbReference type="Gene3D" id="1.10.260.40">
    <property type="entry name" value="lambda repressor-like DNA-binding domains"/>
    <property type="match status" value="1"/>
</dbReference>
<accession>A0A7Y0Q2Z8</accession>
<organism evidence="3 4">
    <name type="scientific">Sulfobacillus harzensis</name>
    <dbReference type="NCBI Taxonomy" id="2729629"/>
    <lineage>
        <taxon>Bacteria</taxon>
        <taxon>Bacillati</taxon>
        <taxon>Bacillota</taxon>
        <taxon>Clostridia</taxon>
        <taxon>Eubacteriales</taxon>
        <taxon>Clostridiales Family XVII. Incertae Sedis</taxon>
        <taxon>Sulfobacillus</taxon>
    </lineage>
</organism>
<dbReference type="RefSeq" id="WP_169097289.1">
    <property type="nucleotide sequence ID" value="NZ_JABBVZ010000011.1"/>
</dbReference>
<evidence type="ECO:0000259" key="2">
    <source>
        <dbReference type="PROSITE" id="PS50943"/>
    </source>
</evidence>
<dbReference type="SUPFAM" id="SSF47413">
    <property type="entry name" value="lambda repressor-like DNA-binding domains"/>
    <property type="match status" value="1"/>
</dbReference>
<dbReference type="PANTHER" id="PTHR46558:SF4">
    <property type="entry name" value="DNA-BIDING PHAGE PROTEIN"/>
    <property type="match status" value="1"/>
</dbReference>
<dbReference type="EMBL" id="JABBVZ010000011">
    <property type="protein sequence ID" value="NMP21679.1"/>
    <property type="molecule type" value="Genomic_DNA"/>
</dbReference>
<dbReference type="CDD" id="cd00093">
    <property type="entry name" value="HTH_XRE"/>
    <property type="match status" value="1"/>
</dbReference>
<proteinExistence type="predicted"/>
<dbReference type="InterPro" id="IPR001387">
    <property type="entry name" value="Cro/C1-type_HTH"/>
</dbReference>
<dbReference type="GO" id="GO:0003677">
    <property type="term" value="F:DNA binding"/>
    <property type="evidence" value="ECO:0007669"/>
    <property type="project" value="UniProtKB-KW"/>
</dbReference>
<dbReference type="PANTHER" id="PTHR46558">
    <property type="entry name" value="TRACRIPTIONAL REGULATORY PROTEIN-RELATED-RELATED"/>
    <property type="match status" value="1"/>
</dbReference>
<reference evidence="3 4" key="1">
    <citation type="submission" date="2020-04" db="EMBL/GenBank/DDBJ databases">
        <authorList>
            <person name="Zhang R."/>
            <person name="Schippers A."/>
        </authorList>
    </citation>
    <scope>NUCLEOTIDE SEQUENCE [LARGE SCALE GENOMIC DNA]</scope>
    <source>
        <strain evidence="3 4">DSM 109850</strain>
    </source>
</reference>
<keyword evidence="4" id="KW-1185">Reference proteome</keyword>